<dbReference type="Pfam" id="PF00892">
    <property type="entry name" value="EamA"/>
    <property type="match status" value="2"/>
</dbReference>
<feature type="transmembrane region" description="Helical" evidence="5">
    <location>
        <begin position="65"/>
        <end position="82"/>
    </location>
</feature>
<reference evidence="7" key="1">
    <citation type="submission" date="2021-10" db="EMBL/GenBank/DDBJ databases">
        <title>The complete genome sequence of Leeia sp. TBRC 13508.</title>
        <authorList>
            <person name="Charoenyingcharoen P."/>
            <person name="Yukphan P."/>
        </authorList>
    </citation>
    <scope>NUCLEOTIDE SEQUENCE</scope>
    <source>
        <strain evidence="7">TBRC 13508</strain>
    </source>
</reference>
<sequence length="286" mass="31255">MNIILLVIASLCFALSDAYAKQLGQHYDALQLVWMRYAIPFLILPCLLLRSGFKKSFGSSNYRMQIMRGFAILASAILFIMSLKRMNIGDATAIAFLSPVLIVILAFVFYREKVTWLAWIGVVISFGGALVISPPSFAGGNIAMLFPASSALCWALAVLFTRRLGGVDSSTITLNWTFLIGFIISTAILIGNPITISKIGAQEILMGGLSTIGQFLIILSYSIGNVSRLAPLSYIQMFWSVVAAWIFFTEMPDKSFWIGSAFILAGSYLCLRQPKNIAPAHQGNVG</sequence>
<dbReference type="SUPFAM" id="SSF103481">
    <property type="entry name" value="Multidrug resistance efflux transporter EmrE"/>
    <property type="match status" value="2"/>
</dbReference>
<feature type="transmembrane region" description="Helical" evidence="5">
    <location>
        <begin position="172"/>
        <end position="192"/>
    </location>
</feature>
<dbReference type="InterPro" id="IPR037185">
    <property type="entry name" value="EmrE-like"/>
</dbReference>
<feature type="transmembrane region" description="Helical" evidence="5">
    <location>
        <begin position="142"/>
        <end position="160"/>
    </location>
</feature>
<keyword evidence="3 5" id="KW-1133">Transmembrane helix</keyword>
<organism evidence="7 8">
    <name type="scientific">Leeia speluncae</name>
    <dbReference type="NCBI Taxonomy" id="2884804"/>
    <lineage>
        <taxon>Bacteria</taxon>
        <taxon>Pseudomonadati</taxon>
        <taxon>Pseudomonadota</taxon>
        <taxon>Betaproteobacteria</taxon>
        <taxon>Neisseriales</taxon>
        <taxon>Leeiaceae</taxon>
        <taxon>Leeia</taxon>
    </lineage>
</organism>
<evidence type="ECO:0000256" key="1">
    <source>
        <dbReference type="ARBA" id="ARBA00004141"/>
    </source>
</evidence>
<dbReference type="PANTHER" id="PTHR22911:SF6">
    <property type="entry name" value="SOLUTE CARRIER FAMILY 35 MEMBER G1"/>
    <property type="match status" value="1"/>
</dbReference>
<dbReference type="PANTHER" id="PTHR22911">
    <property type="entry name" value="ACYL-MALONYL CONDENSING ENZYME-RELATED"/>
    <property type="match status" value="1"/>
</dbReference>
<name>A0ABS8D268_9NEIS</name>
<evidence type="ECO:0000313" key="7">
    <source>
        <dbReference type="EMBL" id="MCB6182081.1"/>
    </source>
</evidence>
<feature type="transmembrane region" description="Helical" evidence="5">
    <location>
        <begin position="204"/>
        <end position="222"/>
    </location>
</feature>
<proteinExistence type="predicted"/>
<keyword evidence="4 5" id="KW-0472">Membrane</keyword>
<keyword evidence="8" id="KW-1185">Reference proteome</keyword>
<feature type="domain" description="EamA" evidence="6">
    <location>
        <begin position="143"/>
        <end position="270"/>
    </location>
</feature>
<feature type="domain" description="EamA" evidence="6">
    <location>
        <begin position="3"/>
        <end position="133"/>
    </location>
</feature>
<comment type="subcellular location">
    <subcellularLocation>
        <location evidence="1">Membrane</location>
        <topology evidence="1">Multi-pass membrane protein</topology>
    </subcellularLocation>
</comment>
<accession>A0ABS8D268</accession>
<evidence type="ECO:0000256" key="4">
    <source>
        <dbReference type="ARBA" id="ARBA00023136"/>
    </source>
</evidence>
<dbReference type="EMBL" id="JAJBZT010000001">
    <property type="protein sequence ID" value="MCB6182081.1"/>
    <property type="molecule type" value="Genomic_DNA"/>
</dbReference>
<dbReference type="Proteomes" id="UP001165395">
    <property type="component" value="Unassembled WGS sequence"/>
</dbReference>
<feature type="transmembrane region" description="Helical" evidence="5">
    <location>
        <begin position="116"/>
        <end position="136"/>
    </location>
</feature>
<evidence type="ECO:0000313" key="8">
    <source>
        <dbReference type="Proteomes" id="UP001165395"/>
    </source>
</evidence>
<dbReference type="RefSeq" id="WP_227177501.1">
    <property type="nucleotide sequence ID" value="NZ_JAJBZT010000001.1"/>
</dbReference>
<gene>
    <name evidence="7" type="ORF">LIN78_00730</name>
</gene>
<dbReference type="InterPro" id="IPR000620">
    <property type="entry name" value="EamA_dom"/>
</dbReference>
<evidence type="ECO:0000256" key="3">
    <source>
        <dbReference type="ARBA" id="ARBA00022989"/>
    </source>
</evidence>
<evidence type="ECO:0000259" key="6">
    <source>
        <dbReference type="Pfam" id="PF00892"/>
    </source>
</evidence>
<feature type="transmembrane region" description="Helical" evidence="5">
    <location>
        <begin position="36"/>
        <end position="53"/>
    </location>
</feature>
<keyword evidence="2 5" id="KW-0812">Transmembrane</keyword>
<dbReference type="Gene3D" id="1.10.3730.20">
    <property type="match status" value="1"/>
</dbReference>
<protein>
    <submittedName>
        <fullName evidence="7">DMT family transporter</fullName>
    </submittedName>
</protein>
<evidence type="ECO:0000256" key="5">
    <source>
        <dbReference type="SAM" id="Phobius"/>
    </source>
</evidence>
<feature type="transmembrane region" description="Helical" evidence="5">
    <location>
        <begin position="229"/>
        <end position="248"/>
    </location>
</feature>
<comment type="caution">
    <text evidence="7">The sequence shown here is derived from an EMBL/GenBank/DDBJ whole genome shotgun (WGS) entry which is preliminary data.</text>
</comment>
<evidence type="ECO:0000256" key="2">
    <source>
        <dbReference type="ARBA" id="ARBA00022692"/>
    </source>
</evidence>
<feature type="transmembrane region" description="Helical" evidence="5">
    <location>
        <begin position="88"/>
        <end position="109"/>
    </location>
</feature>